<organism evidence="1 4">
    <name type="scientific">Clostridium botulinum</name>
    <dbReference type="NCBI Taxonomy" id="1491"/>
    <lineage>
        <taxon>Bacteria</taxon>
        <taxon>Bacillati</taxon>
        <taxon>Bacillota</taxon>
        <taxon>Clostridia</taxon>
        <taxon>Eubacteriales</taxon>
        <taxon>Clostridiaceae</taxon>
        <taxon>Clostridium</taxon>
    </lineage>
</organism>
<evidence type="ECO:0000313" key="2">
    <source>
        <dbReference type="EMBL" id="NFN33642.1"/>
    </source>
</evidence>
<dbReference type="Proteomes" id="UP000473681">
    <property type="component" value="Unassembled WGS sequence"/>
</dbReference>
<dbReference type="OrthoDB" id="1912370at2"/>
<evidence type="ECO:0000313" key="1">
    <source>
        <dbReference type="EMBL" id="NFF86743.1"/>
    </source>
</evidence>
<name>A0A0L9Y5R4_CLOBO</name>
<evidence type="ECO:0000313" key="3">
    <source>
        <dbReference type="Proteomes" id="UP000473681"/>
    </source>
</evidence>
<dbReference type="Proteomes" id="UP000476820">
    <property type="component" value="Unassembled WGS sequence"/>
</dbReference>
<accession>A0A0L9Y5R4</accession>
<sequence>MLKFLLKRFSIDSTISSIGIIDNKLPVCEFFDNVLFGREYSINVLVFTIEGEPEFRILTFDGKQIKYTLDSSKTSLGFIKNYYGNKFIKKIDGEQIYYDLYQDSKFVVSLLSYRN</sequence>
<dbReference type="RefSeq" id="WP_053342678.1">
    <property type="nucleotide sequence ID" value="NZ_LFPA01000093.1"/>
</dbReference>
<proteinExistence type="predicted"/>
<dbReference type="EMBL" id="SWVK01000001">
    <property type="protein sequence ID" value="NFN33642.1"/>
    <property type="molecule type" value="Genomic_DNA"/>
</dbReference>
<dbReference type="AlphaFoldDB" id="A0A0L9Y5R4"/>
<protein>
    <submittedName>
        <fullName evidence="1">DUF4362 domain-containing protein</fullName>
    </submittedName>
</protein>
<gene>
    <name evidence="1" type="ORF">FC774_02330</name>
    <name evidence="2" type="ORF">FDB51_00555</name>
</gene>
<evidence type="ECO:0000313" key="4">
    <source>
        <dbReference type="Proteomes" id="UP000476820"/>
    </source>
</evidence>
<comment type="caution">
    <text evidence="1">The sequence shown here is derived from an EMBL/GenBank/DDBJ whole genome shotgun (WGS) entry which is preliminary data.</text>
</comment>
<reference evidence="3 4" key="1">
    <citation type="submission" date="2019-04" db="EMBL/GenBank/DDBJ databases">
        <title>Genome sequencing of Clostridium botulinum Groups I-IV and Clostridium butyricum.</title>
        <authorList>
            <person name="Brunt J."/>
            <person name="Van Vliet A.H.M."/>
            <person name="Stringer S.C."/>
            <person name="Carter A.T."/>
            <person name="Peck M.W."/>
        </authorList>
    </citation>
    <scope>NUCLEOTIDE SEQUENCE [LARGE SCALE GENOMIC DNA]</scope>
    <source>
        <strain evidence="1 4">1605</strain>
        <strain evidence="2 3">CB-K-33E</strain>
    </source>
</reference>
<dbReference type="EMBL" id="SWOV01000004">
    <property type="protein sequence ID" value="NFF86743.1"/>
    <property type="molecule type" value="Genomic_DNA"/>
</dbReference>